<evidence type="ECO:0000313" key="7">
    <source>
        <dbReference type="RefSeq" id="XP_027465989.1"/>
    </source>
</evidence>
<feature type="compositionally biased region" description="Basic and acidic residues" evidence="3">
    <location>
        <begin position="1966"/>
        <end position="1977"/>
    </location>
</feature>
<feature type="domain" description="ELYS beta-propeller" evidence="5">
    <location>
        <begin position="12"/>
        <end position="499"/>
    </location>
</feature>
<dbReference type="Pfam" id="PF16687">
    <property type="entry name" value="ELYS-bb"/>
    <property type="match status" value="1"/>
</dbReference>
<feature type="region of interest" description="Disordered" evidence="3">
    <location>
        <begin position="1288"/>
        <end position="1341"/>
    </location>
</feature>
<dbReference type="InterPro" id="IPR032040">
    <property type="entry name" value="ELYS-bb"/>
</dbReference>
<dbReference type="InterPro" id="IPR052620">
    <property type="entry name" value="ELYS/MEL-28_NucAsmblyFactor"/>
</dbReference>
<sequence length="2315" mass="256253">MLSFKNTYSESMRGLTAKVTSGLLPLPEVSLQALEDEVTVESVLHGKIAAGRRGLACLACGQHLEVVHSLTGERLSAYRFSAVNRQPPVILAMKEFSWQKRVGLLIGLEEAEGSVLCLYDLGVSRVVKAVVLPGRVTAIEPIISHGGASAGTQHLHPSLRWLFGVAAVVTDVGQILLIDLCLDDMSCSQNELEASDLEVVTGIPAEVPHIRETVMREGRHLCFQLVSPSGTPVSALRYISRTNQLAVGFSDGYLALWNMKSMKREYYTQLEGGRVPVYAVTFQEPENDPRNCCYLWAVQSTQDSEGDVLSLHLLQLAFGDRKCLASGQVLYEGLEYCEERYTLDLTGGMFPLRGQTSNTKLLGCQSIEKYRYHGDREEGMNEALSPDTSVSVFTWQVNIYGQGKPSMYLGLFDINRWYHAQMPDSLRSGEYLHNCSYFALWSLDSVVNKTYPHYILDILVNERSLSRGIPPSYPPPEQFFNANIYNFDATCLLNSGIVHITCNGFQKETLRFLKKSGASLSEFIPDGYNRCLMAGLLSPRLTDTHPSSLSQEEQLEAILSAAIHTSCLGLLTGCIKKWTKEEQPNSAANLRFVLEWTWNKVVFTKEEFDRLCTPLFDGSCRFTDPQTMQALQQCFLLLSNLNSVLNCFTTEAQEITERGLMDLHKKCLVTRLICQYTQVVLWFCHSGLLPEGLDDAVQLSRLYYNYPVIQNYYTSRRQKCERLARGKWSPDCLMIDEMVSQLGDSIERLWKRDEGGTGKYPPSSLHALLDIYLLDDVTETSKHAVTIYLLLDIMYSFPNKTDTCIESFPTAFAIPWGQVKLIQGFWLIDHNDYGSGLDLLFHPATVKPVSWQHSKIIQACMSQGEHRQALRYIQTMKPTVSSGDDVTLHLTVLLCNKYMVEAWTFLRQHSTSLNVEQLLTHTYKVCQETGLMEDLLKLPFTDLEQDCLVRFLQSSTNVRNHEFLLVHYLQRANYVSALRLNQTLKTNFSNDRDPRLRERSEVRNAIVEQYGKVLPKIQRRLAIEQAKPYHLSTSPVLREVSRPQPLSTVTKQAATGAVLTRSAFISNVLSKIGEIWACTEPKGGPSAHKSPKREPSPLPHPQVPEAFVGTPILKASQKVSRPLDLVVHPVHQPCQRLGLIQQTPKRSPLYLASNSLFKGSHHSPSRTVELRVLETPFVVKRAKTLAMSVTSSGFAEFTPQSILRSGLRTPPLPSPSLSPGRSVTPPLRLKETRISFMEEGMATKRIPGGADDSKTRLSVTTPLHKCGGPAKSKWLKSKAKTTAFSLSSLEKDHQEVEVRSQDTPSQSLEKLDMSQESSGASTRSDQTTLEYQDAPSPGDLEDIFVASRPESTSTELIINLTEPTEKDSDKDVLESEVTPPDLEKQTGTVDDAKTKDLLVAEEVLADFSPLRPIPGGGASLCAPPAHDGKILTLKSQVPVVDEGLVSVETTSAFRAALADVHGDSGDSGLAVPESPVISENKPDQEITLNLQEDHKVELDVLKASVDLAEEKPPVSDDPPDPQEIHVTEHEKLGVQDSEHEARSLSFNELYPSGTLKLQYNFDTIEQQFCDLPDNKDSAECDVAEVDGELFGAQSNFTLILEGEEGELETGDSAASNVLAPAANTVAEEKHVCSEENGGHDAELPTVLTSDQESQKVETLPYVPEPIKVAIAENLLDIIKDTRSKEITSDTAEQQSIHENIPLISQQVTKVVKSTLKTVQEASTVTINVSQLDDTISSRTRRRGRVQSAQQEESVAVATPDSLGLLDRRTRKRKEISGAFEGACSDVKVISQNLQIPQNSVTPRRGRKRTDDNQDMLESDRPMEQDLEVTPDSRLRRAKPSQLLEPAAGKTKLSSVTKKTPKGIKKPVEYPESVEMVDLDLTVSKVARPSGSTRKLRSATLEASKKTGHKPGGETKLSSVTKTPKGIKKSVDSPESVEMIDLDLKVNKVARPSGSTRKLRSANLEAAESRGHKPDGKPMDQPPPVKPDKGPKKRESSTLDVTEDSKLDSSQLSLQAEFGRPRKRGRPRKVNPSEDVGSKAAKEVKSPKRRSGTFSSQRRSARKTPAKRKTDVAKTALEKSALVPNELAVVTGSKKKLTKRTEDSSQTCALRSVSEKYTDEEMTAMETDDLEERGLAPAAPPKSSRSTRTRSSKTISFPDLSEPKNEFVFSTPVSKVPRKEKGKKIEAPAQLQELVSDLPSRFVFSPPALRTRRKTTSNTSRAGDELKDNAPSVETVGRPKVKTTRTAKTKQASRSQEEDNWSPPAVKIRLISPLASPADGVRSKPGRATAVAGRAPGRSRKKLSSFPKQVLRRKML</sequence>
<feature type="region of interest" description="Disordered" evidence="3">
    <location>
        <begin position="1794"/>
        <end position="1863"/>
    </location>
</feature>
<dbReference type="InterPro" id="IPR036322">
    <property type="entry name" value="WD40_repeat_dom_sf"/>
</dbReference>
<dbReference type="Proteomes" id="UP000515165">
    <property type="component" value="Chromosome 10"/>
</dbReference>
<dbReference type="InterPro" id="IPR025151">
    <property type="entry name" value="ELYS_dom"/>
</dbReference>
<feature type="compositionally biased region" description="Polar residues" evidence="3">
    <location>
        <begin position="1301"/>
        <end position="1330"/>
    </location>
</feature>
<feature type="region of interest" description="Disordered" evidence="3">
    <location>
        <begin position="2091"/>
        <end position="2163"/>
    </location>
</feature>
<dbReference type="RefSeq" id="XP_027465989.1">
    <property type="nucleotide sequence ID" value="XM_027610188.1"/>
</dbReference>
<dbReference type="SUPFAM" id="SSF50978">
    <property type="entry name" value="WD40 repeat-like"/>
    <property type="match status" value="1"/>
</dbReference>
<evidence type="ECO:0000259" key="5">
    <source>
        <dbReference type="Pfam" id="PF16687"/>
    </source>
</evidence>
<dbReference type="GO" id="GO:0005634">
    <property type="term" value="C:nucleus"/>
    <property type="evidence" value="ECO:0007669"/>
    <property type="project" value="UniProtKB-SubCell"/>
</dbReference>
<proteinExistence type="predicted"/>
<evidence type="ECO:0000256" key="1">
    <source>
        <dbReference type="ARBA" id="ARBA00004123"/>
    </source>
</evidence>
<feature type="compositionally biased region" description="Basic and acidic residues" evidence="3">
    <location>
        <begin position="1363"/>
        <end position="1373"/>
    </location>
</feature>
<name>A0A6J2EAX5_ZALCA</name>
<feature type="compositionally biased region" description="Basic residues" evidence="3">
    <location>
        <begin position="2238"/>
        <end position="2247"/>
    </location>
</feature>
<dbReference type="PANTHER" id="PTHR21583">
    <property type="entry name" value="ELYS PROTEIN"/>
    <property type="match status" value="1"/>
</dbReference>
<accession>A0A6J2EAX5</accession>
<dbReference type="GeneID" id="113931937"/>
<feature type="compositionally biased region" description="Basic and acidic residues" evidence="3">
    <location>
        <begin position="1985"/>
        <end position="2006"/>
    </location>
</feature>
<gene>
    <name evidence="7" type="primary">AHCTF1</name>
</gene>
<dbReference type="PANTHER" id="PTHR21583:SF8">
    <property type="entry name" value="PROTEIN ELYS"/>
    <property type="match status" value="1"/>
</dbReference>
<reference evidence="7" key="1">
    <citation type="submission" date="2025-08" db="UniProtKB">
        <authorList>
            <consortium name="RefSeq"/>
        </authorList>
    </citation>
    <scope>IDENTIFICATION</scope>
    <source>
        <tissue evidence="7">Blood</tissue>
    </source>
</reference>
<evidence type="ECO:0000256" key="2">
    <source>
        <dbReference type="ARBA" id="ARBA00023242"/>
    </source>
</evidence>
<keyword evidence="6" id="KW-1185">Reference proteome</keyword>
<feature type="compositionally biased region" description="Basic and acidic residues" evidence="3">
    <location>
        <begin position="1289"/>
        <end position="1300"/>
    </location>
</feature>
<keyword evidence="2" id="KW-0539">Nucleus</keyword>
<feature type="domain" description="ELYS-like" evidence="4">
    <location>
        <begin position="732"/>
        <end position="954"/>
    </location>
</feature>
<evidence type="ECO:0000259" key="4">
    <source>
        <dbReference type="Pfam" id="PF13934"/>
    </source>
</evidence>
<feature type="region of interest" description="Disordered" evidence="3">
    <location>
        <begin position="1887"/>
        <end position="2076"/>
    </location>
</feature>
<evidence type="ECO:0000256" key="3">
    <source>
        <dbReference type="SAM" id="MobiDB-lite"/>
    </source>
</evidence>
<organism evidence="6 7">
    <name type="scientific">Zalophus californianus</name>
    <name type="common">California sealion</name>
    <dbReference type="NCBI Taxonomy" id="9704"/>
    <lineage>
        <taxon>Eukaryota</taxon>
        <taxon>Metazoa</taxon>
        <taxon>Chordata</taxon>
        <taxon>Craniata</taxon>
        <taxon>Vertebrata</taxon>
        <taxon>Euteleostomi</taxon>
        <taxon>Mammalia</taxon>
        <taxon>Eutheria</taxon>
        <taxon>Laurasiatheria</taxon>
        <taxon>Carnivora</taxon>
        <taxon>Caniformia</taxon>
        <taxon>Pinnipedia</taxon>
        <taxon>Otariidae</taxon>
        <taxon>Zalophus</taxon>
    </lineage>
</organism>
<feature type="compositionally biased region" description="Basic and acidic residues" evidence="3">
    <location>
        <begin position="2035"/>
        <end position="2045"/>
    </location>
</feature>
<feature type="region of interest" description="Disordered" evidence="3">
    <location>
        <begin position="2204"/>
        <end position="2315"/>
    </location>
</feature>
<dbReference type="Pfam" id="PF13934">
    <property type="entry name" value="ELYS"/>
    <property type="match status" value="1"/>
</dbReference>
<feature type="region of interest" description="Disordered" evidence="3">
    <location>
        <begin position="1082"/>
        <end position="1105"/>
    </location>
</feature>
<feature type="region of interest" description="Disordered" evidence="3">
    <location>
        <begin position="1361"/>
        <end position="1389"/>
    </location>
</feature>
<dbReference type="CTD" id="25909"/>
<feature type="compositionally biased region" description="Acidic residues" evidence="3">
    <location>
        <begin position="2119"/>
        <end position="2130"/>
    </location>
</feature>
<comment type="subcellular location">
    <subcellularLocation>
        <location evidence="1">Nucleus</location>
    </subcellularLocation>
</comment>
<protein>
    <submittedName>
        <fullName evidence="7">Protein ELYS isoform X3</fullName>
    </submittedName>
</protein>
<feature type="region of interest" description="Disordered" evidence="3">
    <location>
        <begin position="1244"/>
        <end position="1272"/>
    </location>
</feature>
<evidence type="ECO:0000313" key="6">
    <source>
        <dbReference type="Proteomes" id="UP000515165"/>
    </source>
</evidence>